<keyword evidence="6" id="KW-0413">Isomerase</keyword>
<proteinExistence type="inferred from homology"/>
<dbReference type="PROSITE" id="PS51198">
    <property type="entry name" value="UVRD_HELICASE_ATP_BIND"/>
    <property type="match status" value="1"/>
</dbReference>
<evidence type="ECO:0000313" key="13">
    <source>
        <dbReference type="EMBL" id="RYV52278.1"/>
    </source>
</evidence>
<keyword evidence="2 10" id="KW-0547">Nucleotide-binding</keyword>
<dbReference type="InterPro" id="IPR013986">
    <property type="entry name" value="DExx_box_DNA_helicase_dom_sf"/>
</dbReference>
<feature type="non-terminal residue" evidence="13">
    <location>
        <position position="527"/>
    </location>
</feature>
<dbReference type="InterPro" id="IPR027417">
    <property type="entry name" value="P-loop_NTPase"/>
</dbReference>
<dbReference type="InterPro" id="IPR014016">
    <property type="entry name" value="UvrD-like_ATP-bd"/>
</dbReference>
<dbReference type="PANTHER" id="PTHR11070">
    <property type="entry name" value="UVRD / RECB / PCRA DNA HELICASE FAMILY MEMBER"/>
    <property type="match status" value="1"/>
</dbReference>
<keyword evidence="3 10" id="KW-0378">Hydrolase</keyword>
<sequence>MPLDPSQRAVVDRIASGSGPALLVLGAPGTGKTTTVIESVAAAIEALGLVPADVLVIAATRRAAADLRDRLSVRIQRTAGQPMVRTAASAAFAVLRARASRLGEPPPTLISGPEQDLLLGELLAGHAAGDGVPLDWPATVPPDVLGLRTFRDELRDLLMRAAERGLTPADLAALGERAGRPEWVAAAQLYREYLDVTLLRQTTPDSGARFDPAVVVDEAAEALAAWEDEVPGVDRPRWRLVVVDDHQESTAATARLLHVLAQDGARLALFADPDCAVQTFRGAAPALVGRATVDGVGLGELGADQLVLGTTWRQDAELRAVTAAVTQEIGSVGAVRHRRPQPRPERAGEREVASAAASVAAPSGAAVGVAASPSAAASVAVLPSAAASVALLPSAAQEAAYVAHALRTAHLERGVDWGQMAVIARSGGQVAGLRRALASASVPVAVLGSDLPLREEPAVRPLLLALRCALGPADLDAETAVGLLTSPFGGTDAVGLRRLRRALRAEELAGGGGRASDALLVDALADP</sequence>
<feature type="domain" description="UvrD-like helicase ATP-binding" evidence="11">
    <location>
        <begin position="5"/>
        <end position="315"/>
    </location>
</feature>
<comment type="catalytic activity">
    <reaction evidence="9">
        <text>ATP + H2O = ADP + phosphate + H(+)</text>
        <dbReference type="Rhea" id="RHEA:13065"/>
        <dbReference type="ChEBI" id="CHEBI:15377"/>
        <dbReference type="ChEBI" id="CHEBI:15378"/>
        <dbReference type="ChEBI" id="CHEBI:30616"/>
        <dbReference type="ChEBI" id="CHEBI:43474"/>
        <dbReference type="ChEBI" id="CHEBI:456216"/>
        <dbReference type="EC" id="5.6.2.4"/>
    </reaction>
</comment>
<organism evidence="13 14">
    <name type="scientific">Pengzhenrongella frigida</name>
    <dbReference type="NCBI Taxonomy" id="1259133"/>
    <lineage>
        <taxon>Bacteria</taxon>
        <taxon>Bacillati</taxon>
        <taxon>Actinomycetota</taxon>
        <taxon>Actinomycetes</taxon>
        <taxon>Micrococcales</taxon>
        <taxon>Pengzhenrongella</taxon>
    </lineage>
</organism>
<evidence type="ECO:0000256" key="4">
    <source>
        <dbReference type="ARBA" id="ARBA00022806"/>
    </source>
</evidence>
<protein>
    <recommendedName>
        <fullName evidence="8">DNA 3'-5' helicase</fullName>
        <ecNumber evidence="8">5.6.2.4</ecNumber>
    </recommendedName>
</protein>
<evidence type="ECO:0000256" key="8">
    <source>
        <dbReference type="ARBA" id="ARBA00034808"/>
    </source>
</evidence>
<feature type="domain" description="UvrD-like helicase C-terminal" evidence="12">
    <location>
        <begin position="350"/>
        <end position="527"/>
    </location>
</feature>
<comment type="catalytic activity">
    <reaction evidence="7">
        <text>Couples ATP hydrolysis with the unwinding of duplex DNA by translocating in the 3'-5' direction.</text>
        <dbReference type="EC" id="5.6.2.4"/>
    </reaction>
</comment>
<evidence type="ECO:0000256" key="3">
    <source>
        <dbReference type="ARBA" id="ARBA00022801"/>
    </source>
</evidence>
<dbReference type="GO" id="GO:0033202">
    <property type="term" value="C:DNA helicase complex"/>
    <property type="evidence" value="ECO:0007669"/>
    <property type="project" value="TreeGrafter"/>
</dbReference>
<dbReference type="Pfam" id="PF00580">
    <property type="entry name" value="UvrD-helicase"/>
    <property type="match status" value="1"/>
</dbReference>
<dbReference type="GO" id="GO:0016787">
    <property type="term" value="F:hydrolase activity"/>
    <property type="evidence" value="ECO:0007669"/>
    <property type="project" value="UniProtKB-UniRule"/>
</dbReference>
<dbReference type="Gene3D" id="3.40.50.300">
    <property type="entry name" value="P-loop containing nucleotide triphosphate hydrolases"/>
    <property type="match status" value="2"/>
</dbReference>
<dbReference type="GO" id="GO:0043138">
    <property type="term" value="F:3'-5' DNA helicase activity"/>
    <property type="evidence" value="ECO:0007669"/>
    <property type="project" value="UniProtKB-EC"/>
</dbReference>
<dbReference type="SUPFAM" id="SSF52540">
    <property type="entry name" value="P-loop containing nucleoside triphosphate hydrolases"/>
    <property type="match status" value="1"/>
</dbReference>
<comment type="caution">
    <text evidence="13">The sequence shown here is derived from an EMBL/GenBank/DDBJ whole genome shotgun (WGS) entry which is preliminary data.</text>
</comment>
<evidence type="ECO:0000256" key="7">
    <source>
        <dbReference type="ARBA" id="ARBA00034617"/>
    </source>
</evidence>
<dbReference type="EMBL" id="SDWW01000007">
    <property type="protein sequence ID" value="RYV52278.1"/>
    <property type="molecule type" value="Genomic_DNA"/>
</dbReference>
<evidence type="ECO:0000256" key="2">
    <source>
        <dbReference type="ARBA" id="ARBA00022741"/>
    </source>
</evidence>
<feature type="binding site" evidence="10">
    <location>
        <begin position="26"/>
        <end position="33"/>
    </location>
    <ligand>
        <name>ATP</name>
        <dbReference type="ChEBI" id="CHEBI:30616"/>
    </ligand>
</feature>
<evidence type="ECO:0000259" key="12">
    <source>
        <dbReference type="PROSITE" id="PS51217"/>
    </source>
</evidence>
<dbReference type="GO" id="GO:0005524">
    <property type="term" value="F:ATP binding"/>
    <property type="evidence" value="ECO:0007669"/>
    <property type="project" value="UniProtKB-UniRule"/>
</dbReference>
<dbReference type="PANTHER" id="PTHR11070:SF59">
    <property type="entry name" value="DNA 3'-5' HELICASE"/>
    <property type="match status" value="1"/>
</dbReference>
<dbReference type="Gene3D" id="1.10.10.160">
    <property type="match status" value="1"/>
</dbReference>
<name>A0A4Q5N278_9MICO</name>
<evidence type="ECO:0000256" key="5">
    <source>
        <dbReference type="ARBA" id="ARBA00022840"/>
    </source>
</evidence>
<comment type="similarity">
    <text evidence="1">Belongs to the helicase family. UvrD subfamily.</text>
</comment>
<reference evidence="13 14" key="1">
    <citation type="submission" date="2019-01" db="EMBL/GenBank/DDBJ databases">
        <title>Novel species of Cellulomonas.</title>
        <authorList>
            <person name="Liu Q."/>
            <person name="Xin Y.-H."/>
        </authorList>
    </citation>
    <scope>NUCLEOTIDE SEQUENCE [LARGE SCALE GENOMIC DNA]</scope>
    <source>
        <strain evidence="13 14">HLT2-17</strain>
    </source>
</reference>
<dbReference type="GO" id="GO:0005829">
    <property type="term" value="C:cytosol"/>
    <property type="evidence" value="ECO:0007669"/>
    <property type="project" value="TreeGrafter"/>
</dbReference>
<evidence type="ECO:0000256" key="10">
    <source>
        <dbReference type="PROSITE-ProRule" id="PRU00560"/>
    </source>
</evidence>
<dbReference type="OrthoDB" id="5240387at2"/>
<evidence type="ECO:0000313" key="14">
    <source>
        <dbReference type="Proteomes" id="UP000293764"/>
    </source>
</evidence>
<evidence type="ECO:0000259" key="11">
    <source>
        <dbReference type="PROSITE" id="PS51198"/>
    </source>
</evidence>
<keyword evidence="14" id="KW-1185">Reference proteome</keyword>
<accession>A0A4Q5N278</accession>
<dbReference type="InterPro" id="IPR014017">
    <property type="entry name" value="DNA_helicase_UvrD-like_C"/>
</dbReference>
<evidence type="ECO:0000256" key="6">
    <source>
        <dbReference type="ARBA" id="ARBA00023235"/>
    </source>
</evidence>
<evidence type="ECO:0000256" key="9">
    <source>
        <dbReference type="ARBA" id="ARBA00048988"/>
    </source>
</evidence>
<keyword evidence="5 10" id="KW-0067">ATP-binding</keyword>
<gene>
    <name evidence="13" type="ORF">EUA98_04695</name>
</gene>
<dbReference type="PROSITE" id="PS51217">
    <property type="entry name" value="UVRD_HELICASE_CTER"/>
    <property type="match status" value="1"/>
</dbReference>
<dbReference type="AlphaFoldDB" id="A0A4Q5N278"/>
<dbReference type="InterPro" id="IPR000212">
    <property type="entry name" value="DNA_helicase_UvrD/REP"/>
</dbReference>
<evidence type="ECO:0000256" key="1">
    <source>
        <dbReference type="ARBA" id="ARBA00009922"/>
    </source>
</evidence>
<dbReference type="GO" id="GO:0000725">
    <property type="term" value="P:recombinational repair"/>
    <property type="evidence" value="ECO:0007669"/>
    <property type="project" value="TreeGrafter"/>
</dbReference>
<keyword evidence="4 10" id="KW-0347">Helicase</keyword>
<dbReference type="GO" id="GO:0003677">
    <property type="term" value="F:DNA binding"/>
    <property type="evidence" value="ECO:0007669"/>
    <property type="project" value="InterPro"/>
</dbReference>
<dbReference type="Proteomes" id="UP000293764">
    <property type="component" value="Unassembled WGS sequence"/>
</dbReference>
<dbReference type="Gene3D" id="1.10.486.10">
    <property type="entry name" value="PCRA, domain 4"/>
    <property type="match status" value="1"/>
</dbReference>
<dbReference type="EC" id="5.6.2.4" evidence="8"/>